<dbReference type="OrthoDB" id="4590529at2759"/>
<dbReference type="eggNOG" id="ENOG502RUP0">
    <property type="taxonomic scope" value="Eukaryota"/>
</dbReference>
<feature type="region of interest" description="Disordered" evidence="1">
    <location>
        <begin position="357"/>
        <end position="385"/>
    </location>
</feature>
<dbReference type="KEGG" id="mtm:MYCTH_2112358"/>
<evidence type="ECO:0000313" key="2">
    <source>
        <dbReference type="EMBL" id="AEO60263.1"/>
    </source>
</evidence>
<evidence type="ECO:0000256" key="1">
    <source>
        <dbReference type="SAM" id="MobiDB-lite"/>
    </source>
</evidence>
<feature type="region of interest" description="Disordered" evidence="1">
    <location>
        <begin position="198"/>
        <end position="227"/>
    </location>
</feature>
<feature type="compositionally biased region" description="Basic and acidic residues" evidence="1">
    <location>
        <begin position="358"/>
        <end position="373"/>
    </location>
</feature>
<dbReference type="AlphaFoldDB" id="G2QI74"/>
<dbReference type="EMBL" id="CP003006">
    <property type="protein sequence ID" value="AEO60263.1"/>
    <property type="molecule type" value="Genomic_DNA"/>
</dbReference>
<evidence type="ECO:0000313" key="3">
    <source>
        <dbReference type="Proteomes" id="UP000007322"/>
    </source>
</evidence>
<name>G2QI74_THET4</name>
<dbReference type="GeneID" id="11511268"/>
<keyword evidence="3" id="KW-1185">Reference proteome</keyword>
<accession>G2QI74</accession>
<dbReference type="Proteomes" id="UP000007322">
    <property type="component" value="Chromosome 5"/>
</dbReference>
<sequence length="517" mass="59470">MASIQVQKLTEKEQLDRLDQLIHSSRHIGCIYPKIRQWQIKATTDIAADRTRKRRTSCPITMSRSAHPFPPPPNAPFLWARPVCDCHYYYQYYLCGCPDRYVATAGGRLKHIPSRHGCAFWYKPFIERLVHHNAGFRHNPNPPTRPDPSVLPFPCYRHLMESRIFLSPDELRAWRRRLSDPRWNPVSAARLNHNMSQLQKFQKESRLSQKQRGARKRARAGEEDDRLILPLPRKRRVLPPKSKESRALLMLSRELITQHREIGPYKLPPGDMRAYACQQRAHKGDRKSPRDPEPSVQGIRDTNLQAAELYRTYFNTFRGATHEELSDAWRKLHNLQRLLSCDPHSSLPLSPVTLAQEPETREAGQAKQAETEAHPPTTRGSSPMQALRLLPQLDPEPEHGRRIPHDHFSSLTWLLEEHSVDLWRQDSYYSRCPPPLPPDVRYDGPTHTGYLAGAYRTDPEVLHQARVASWGREFGELGVWWARKVKELWAEFVEGSGHGAGGSGVGAGFWMGGKLNM</sequence>
<reference evidence="2 3" key="1">
    <citation type="journal article" date="2011" name="Nat. Biotechnol.">
        <title>Comparative genomic analysis of the thermophilic biomass-degrading fungi Myceliophthora thermophila and Thielavia terrestris.</title>
        <authorList>
            <person name="Berka R.M."/>
            <person name="Grigoriev I.V."/>
            <person name="Otillar R."/>
            <person name="Salamov A."/>
            <person name="Grimwood J."/>
            <person name="Reid I."/>
            <person name="Ishmael N."/>
            <person name="John T."/>
            <person name="Darmond C."/>
            <person name="Moisan M.-C."/>
            <person name="Henrissat B."/>
            <person name="Coutinho P.M."/>
            <person name="Lombard V."/>
            <person name="Natvig D.O."/>
            <person name="Lindquist E."/>
            <person name="Schmutz J."/>
            <person name="Lucas S."/>
            <person name="Harris P."/>
            <person name="Powlowski J."/>
            <person name="Bellemare A."/>
            <person name="Taylor D."/>
            <person name="Butler G."/>
            <person name="de Vries R.P."/>
            <person name="Allijn I.E."/>
            <person name="van den Brink J."/>
            <person name="Ushinsky S."/>
            <person name="Storms R."/>
            <person name="Powell A.J."/>
            <person name="Paulsen I.T."/>
            <person name="Elbourne L.D.H."/>
            <person name="Baker S.E."/>
            <person name="Magnuson J."/>
            <person name="LaBoissiere S."/>
            <person name="Clutterbuck A.J."/>
            <person name="Martinez D."/>
            <person name="Wogulis M."/>
            <person name="de Leon A.L."/>
            <person name="Rey M.W."/>
            <person name="Tsang A."/>
        </authorList>
    </citation>
    <scope>NUCLEOTIDE SEQUENCE [LARGE SCALE GENOMIC DNA]</scope>
    <source>
        <strain evidence="3">ATCC 42464 / BCRC 31852 / DSM 1799</strain>
    </source>
</reference>
<organism evidence="2 3">
    <name type="scientific">Thermothelomyces thermophilus (strain ATCC 42464 / BCRC 31852 / DSM 1799)</name>
    <name type="common">Sporotrichum thermophile</name>
    <dbReference type="NCBI Taxonomy" id="573729"/>
    <lineage>
        <taxon>Eukaryota</taxon>
        <taxon>Fungi</taxon>
        <taxon>Dikarya</taxon>
        <taxon>Ascomycota</taxon>
        <taxon>Pezizomycotina</taxon>
        <taxon>Sordariomycetes</taxon>
        <taxon>Sordariomycetidae</taxon>
        <taxon>Sordariales</taxon>
        <taxon>Chaetomiaceae</taxon>
        <taxon>Thermothelomyces</taxon>
    </lineage>
</organism>
<feature type="region of interest" description="Disordered" evidence="1">
    <location>
        <begin position="278"/>
        <end position="302"/>
    </location>
</feature>
<dbReference type="RefSeq" id="XP_003665508.1">
    <property type="nucleotide sequence ID" value="XM_003665460.1"/>
</dbReference>
<dbReference type="InParanoid" id="G2QI74"/>
<dbReference type="HOGENOM" id="CLU_441582_0_0_1"/>
<gene>
    <name evidence="2" type="ORF">MYCTH_2112358</name>
</gene>
<proteinExistence type="predicted"/>
<dbReference type="VEuPathDB" id="FungiDB:MYCTH_2112358"/>
<protein>
    <submittedName>
        <fullName evidence="2">Uncharacterized protein</fullName>
    </submittedName>
</protein>